<comment type="function">
    <text evidence="9">Channel that opens in response to stretch forces in the membrane lipid bilayer. May participate in the regulation of osmotic pressure changes within the cell.</text>
</comment>
<feature type="transmembrane region" description="Helical" evidence="9">
    <location>
        <begin position="72"/>
        <end position="95"/>
    </location>
</feature>
<evidence type="ECO:0000256" key="1">
    <source>
        <dbReference type="ARBA" id="ARBA00004141"/>
    </source>
</evidence>
<keyword evidence="3 9" id="KW-1003">Cell membrane</keyword>
<evidence type="ECO:0000256" key="5">
    <source>
        <dbReference type="ARBA" id="ARBA00022989"/>
    </source>
</evidence>
<evidence type="ECO:0000256" key="2">
    <source>
        <dbReference type="ARBA" id="ARBA00022448"/>
    </source>
</evidence>
<dbReference type="PATRIC" id="fig|1469144.10.peg.722"/>
<evidence type="ECO:0000313" key="11">
    <source>
        <dbReference type="Proteomes" id="UP000070188"/>
    </source>
</evidence>
<gene>
    <name evidence="9" type="primary">mscL</name>
    <name evidence="10" type="ORF">LI90_622</name>
</gene>
<protein>
    <recommendedName>
        <fullName evidence="9">Large-conductance mechanosensitive channel</fullName>
    </recommendedName>
</protein>
<evidence type="ECO:0000256" key="3">
    <source>
        <dbReference type="ARBA" id="ARBA00022475"/>
    </source>
</evidence>
<keyword evidence="5 9" id="KW-1133">Transmembrane helix</keyword>
<proteinExistence type="inferred from homology"/>
<organism evidence="10 11">
    <name type="scientific">Carbonactinospora thermoautotrophica</name>
    <dbReference type="NCBI Taxonomy" id="1469144"/>
    <lineage>
        <taxon>Bacteria</taxon>
        <taxon>Bacillati</taxon>
        <taxon>Actinomycetota</taxon>
        <taxon>Actinomycetes</taxon>
        <taxon>Kitasatosporales</taxon>
        <taxon>Carbonactinosporaceae</taxon>
        <taxon>Carbonactinospora</taxon>
    </lineage>
</organism>
<keyword evidence="11" id="KW-1185">Reference proteome</keyword>
<comment type="caution">
    <text evidence="10">The sequence shown here is derived from an EMBL/GenBank/DDBJ whole genome shotgun (WGS) entry which is preliminary data.</text>
</comment>
<dbReference type="PANTHER" id="PTHR30266:SF2">
    <property type="entry name" value="LARGE-CONDUCTANCE MECHANOSENSITIVE CHANNEL"/>
    <property type="match status" value="1"/>
</dbReference>
<sequence>MEERKQAVKGFRDFLLRGNVIELAVAVVVGSAFAALVKQFADSFIYPLVKLFSGGGIRGGQIVLPKGVTMDWAAFVNALIAFLITAAVTYFVFVLPTQKLLERRKKEEAVEPAKPSEAELLAEIRDLLRDRQMERR</sequence>
<evidence type="ECO:0000256" key="7">
    <source>
        <dbReference type="ARBA" id="ARBA00023136"/>
    </source>
</evidence>
<keyword evidence="2 9" id="KW-0813">Transport</keyword>
<evidence type="ECO:0000256" key="6">
    <source>
        <dbReference type="ARBA" id="ARBA00023065"/>
    </source>
</evidence>
<evidence type="ECO:0000256" key="4">
    <source>
        <dbReference type="ARBA" id="ARBA00022692"/>
    </source>
</evidence>
<dbReference type="GO" id="GO:0008381">
    <property type="term" value="F:mechanosensitive monoatomic ion channel activity"/>
    <property type="evidence" value="ECO:0007669"/>
    <property type="project" value="UniProtKB-UniRule"/>
</dbReference>
<dbReference type="EMBL" id="LAXD01000001">
    <property type="protein sequence ID" value="KWW98991.1"/>
    <property type="molecule type" value="Genomic_DNA"/>
</dbReference>
<evidence type="ECO:0000256" key="9">
    <source>
        <dbReference type="HAMAP-Rule" id="MF_00115"/>
    </source>
</evidence>
<dbReference type="Proteomes" id="UP000070188">
    <property type="component" value="Unassembled WGS sequence"/>
</dbReference>
<dbReference type="Pfam" id="PF01741">
    <property type="entry name" value="MscL"/>
    <property type="match status" value="1"/>
</dbReference>
<keyword evidence="8 9" id="KW-0407">Ion channel</keyword>
<reference evidence="11" key="1">
    <citation type="submission" date="2015-04" db="EMBL/GenBank/DDBJ databases">
        <title>Physiological reanalysis, assessment of diazotrophy, and genome sequences of multiple isolates of Streptomyces thermoautotrophicus.</title>
        <authorList>
            <person name="MacKellar D.C."/>
            <person name="Lieber L."/>
            <person name="Norman J."/>
            <person name="Bolger A."/>
            <person name="Tobin C."/>
            <person name="Murray J.W."/>
            <person name="Chang R."/>
            <person name="Ford T."/>
            <person name="Nguyen P.Q."/>
            <person name="Woodward J."/>
            <person name="Permingeat H."/>
            <person name="Joshi N.S."/>
            <person name="Silver P.A."/>
            <person name="Usadel B."/>
            <person name="Rutherford A.W."/>
            <person name="Friesen M."/>
            <person name="Prell J."/>
        </authorList>
    </citation>
    <scope>NUCLEOTIDE SEQUENCE [LARGE SCALE GENOMIC DNA]</scope>
    <source>
        <strain evidence="11">H1</strain>
    </source>
</reference>
<evidence type="ECO:0000313" key="10">
    <source>
        <dbReference type="EMBL" id="KWW98991.1"/>
    </source>
</evidence>
<accession>A0A132MNK7</accession>
<evidence type="ECO:0000256" key="8">
    <source>
        <dbReference type="ARBA" id="ARBA00023303"/>
    </source>
</evidence>
<keyword evidence="6 9" id="KW-0406">Ion transport</keyword>
<name>A0A132MNK7_9ACTN</name>
<comment type="subunit">
    <text evidence="9">Homopentamer.</text>
</comment>
<keyword evidence="4 9" id="KW-0812">Transmembrane</keyword>
<dbReference type="STRING" id="1469144.LI90_622"/>
<dbReference type="GO" id="GO:0005886">
    <property type="term" value="C:plasma membrane"/>
    <property type="evidence" value="ECO:0007669"/>
    <property type="project" value="UniProtKB-SubCell"/>
</dbReference>
<dbReference type="NCBIfam" id="TIGR00220">
    <property type="entry name" value="mscL"/>
    <property type="match status" value="1"/>
</dbReference>
<comment type="subcellular location">
    <subcellularLocation>
        <location evidence="9">Cell membrane</location>
        <topology evidence="9">Multi-pass membrane protein</topology>
    </subcellularLocation>
    <subcellularLocation>
        <location evidence="1">Membrane</location>
        <topology evidence="1">Multi-pass membrane protein</topology>
    </subcellularLocation>
</comment>
<keyword evidence="7 9" id="KW-0472">Membrane</keyword>
<dbReference type="InterPro" id="IPR001185">
    <property type="entry name" value="MS_channel"/>
</dbReference>
<dbReference type="AlphaFoldDB" id="A0A132MNK7"/>
<comment type="similarity">
    <text evidence="9">Belongs to the MscL family.</text>
</comment>
<dbReference type="PANTHER" id="PTHR30266">
    <property type="entry name" value="MECHANOSENSITIVE CHANNEL MSCL"/>
    <property type="match status" value="1"/>
</dbReference>
<dbReference type="SUPFAM" id="SSF81330">
    <property type="entry name" value="Gated mechanosensitive channel"/>
    <property type="match status" value="1"/>
</dbReference>
<dbReference type="HAMAP" id="MF_00115">
    <property type="entry name" value="MscL"/>
    <property type="match status" value="1"/>
</dbReference>
<dbReference type="InterPro" id="IPR036019">
    <property type="entry name" value="MscL_channel"/>
</dbReference>
<feature type="transmembrane region" description="Helical" evidence="9">
    <location>
        <begin position="20"/>
        <end position="41"/>
    </location>
</feature>
<dbReference type="Gene3D" id="1.10.1200.120">
    <property type="entry name" value="Large-conductance mechanosensitive channel, MscL, domain 1"/>
    <property type="match status" value="1"/>
</dbReference>
<dbReference type="InterPro" id="IPR037673">
    <property type="entry name" value="MSC/AndL"/>
</dbReference>